<evidence type="ECO:0000313" key="2">
    <source>
        <dbReference type="EMBL" id="CAD9423844.1"/>
    </source>
</evidence>
<proteinExistence type="predicted"/>
<feature type="transmembrane region" description="Helical" evidence="1">
    <location>
        <begin position="116"/>
        <end position="136"/>
    </location>
</feature>
<keyword evidence="1" id="KW-1133">Transmembrane helix</keyword>
<protein>
    <submittedName>
        <fullName evidence="2">Uncharacterized protein</fullName>
    </submittedName>
</protein>
<organism evidence="2">
    <name type="scientific">Florenciella parvula</name>
    <dbReference type="NCBI Taxonomy" id="236787"/>
    <lineage>
        <taxon>Eukaryota</taxon>
        <taxon>Sar</taxon>
        <taxon>Stramenopiles</taxon>
        <taxon>Ochrophyta</taxon>
        <taxon>Dictyochophyceae</taxon>
        <taxon>Florenciellales</taxon>
        <taxon>Florenciella</taxon>
    </lineage>
</organism>
<sequence>MDDHRLNPDMYIEGAVFIQDGCASIHDGLDDDDCLHHVLIHKILGNHRFWALAPIDNGEAGDAIYQAWSEDVEPPFSGWRPVNSMSRPPGVSFVADTVHLHEDIDPKGKLMESGDYLYLVLVLFGVLLWGAAIRLASTINVTSSGTKVKGKGVLVR</sequence>
<name>A0A7S2G0P8_9STRA</name>
<dbReference type="EMBL" id="HBGT01020300">
    <property type="protein sequence ID" value="CAD9423844.1"/>
    <property type="molecule type" value="Transcribed_RNA"/>
</dbReference>
<accession>A0A7S2G0P8</accession>
<dbReference type="AlphaFoldDB" id="A0A7S2G0P8"/>
<gene>
    <name evidence="2" type="ORF">FPAR1323_LOCUS10662</name>
</gene>
<reference evidence="2" key="1">
    <citation type="submission" date="2021-01" db="EMBL/GenBank/DDBJ databases">
        <authorList>
            <person name="Corre E."/>
            <person name="Pelletier E."/>
            <person name="Niang G."/>
            <person name="Scheremetjew M."/>
            <person name="Finn R."/>
            <person name="Kale V."/>
            <person name="Holt S."/>
            <person name="Cochrane G."/>
            <person name="Meng A."/>
            <person name="Brown T."/>
            <person name="Cohen L."/>
        </authorList>
    </citation>
    <scope>NUCLEOTIDE SEQUENCE</scope>
    <source>
        <strain evidence="2">RCC1693</strain>
    </source>
</reference>
<keyword evidence="1" id="KW-0472">Membrane</keyword>
<evidence type="ECO:0000256" key="1">
    <source>
        <dbReference type="SAM" id="Phobius"/>
    </source>
</evidence>
<keyword evidence="1" id="KW-0812">Transmembrane</keyword>